<evidence type="ECO:0000256" key="1">
    <source>
        <dbReference type="SAM" id="Phobius"/>
    </source>
</evidence>
<name>A0A1I6SJL8_9CAUL</name>
<evidence type="ECO:0000313" key="3">
    <source>
        <dbReference type="Proteomes" id="UP000198788"/>
    </source>
</evidence>
<dbReference type="EMBL" id="FOZV01000005">
    <property type="protein sequence ID" value="SFS77142.1"/>
    <property type="molecule type" value="Genomic_DNA"/>
</dbReference>
<dbReference type="AlphaFoldDB" id="A0A1I6SJL8"/>
<accession>A0A1I6SJL8</accession>
<dbReference type="RefSeq" id="WP_092311163.1">
    <property type="nucleotide sequence ID" value="NZ_FOZV01000005.1"/>
</dbReference>
<gene>
    <name evidence="2" type="ORF">SAMN05192570_2496</name>
</gene>
<proteinExistence type="predicted"/>
<keyword evidence="1" id="KW-0472">Membrane</keyword>
<feature type="transmembrane region" description="Helical" evidence="1">
    <location>
        <begin position="50"/>
        <end position="71"/>
    </location>
</feature>
<keyword evidence="1" id="KW-0812">Transmembrane</keyword>
<keyword evidence="1" id="KW-1133">Transmembrane helix</keyword>
<protein>
    <submittedName>
        <fullName evidence="2">Uncharacterized protein</fullName>
    </submittedName>
</protein>
<keyword evidence="3" id="KW-1185">Reference proteome</keyword>
<dbReference type="Proteomes" id="UP000198788">
    <property type="component" value="Unassembled WGS sequence"/>
</dbReference>
<dbReference type="STRING" id="871741.SAMN05192570_2496"/>
<evidence type="ECO:0000313" key="2">
    <source>
        <dbReference type="EMBL" id="SFS77142.1"/>
    </source>
</evidence>
<dbReference type="OrthoDB" id="7597339at2"/>
<organism evidence="2 3">
    <name type="scientific">Brevundimonas viscosa</name>
    <dbReference type="NCBI Taxonomy" id="871741"/>
    <lineage>
        <taxon>Bacteria</taxon>
        <taxon>Pseudomonadati</taxon>
        <taxon>Pseudomonadota</taxon>
        <taxon>Alphaproteobacteria</taxon>
        <taxon>Caulobacterales</taxon>
        <taxon>Caulobacteraceae</taxon>
        <taxon>Brevundimonas</taxon>
    </lineage>
</organism>
<reference evidence="3" key="1">
    <citation type="submission" date="2016-10" db="EMBL/GenBank/DDBJ databases">
        <authorList>
            <person name="Varghese N."/>
            <person name="Submissions S."/>
        </authorList>
    </citation>
    <scope>NUCLEOTIDE SEQUENCE [LARGE SCALE GENOMIC DNA]</scope>
    <source>
        <strain evidence="3">CGMCC 1.10683</strain>
    </source>
</reference>
<sequence>MATTARTGVYRRVRRWVDHDLAHHWRPISLFGPLVLAALAMMPLRFGTDAFFPVLGTVLTLFCAWNAFVLWRVARIIRAVSIKGDREFDRYGKYLLPSEYAASESYLAHQRRRHRLRRLTRR</sequence>
<feature type="transmembrane region" description="Helical" evidence="1">
    <location>
        <begin position="21"/>
        <end position="44"/>
    </location>
</feature>